<comment type="caution">
    <text evidence="2">The sequence shown here is derived from an EMBL/GenBank/DDBJ whole genome shotgun (WGS) entry which is preliminary data.</text>
</comment>
<dbReference type="OrthoDB" id="2733964at2"/>
<proteinExistence type="predicted"/>
<accession>A0A0K9FBA9</accession>
<keyword evidence="1" id="KW-0732">Signal</keyword>
<feature type="signal peptide" evidence="1">
    <location>
        <begin position="1"/>
        <end position="26"/>
    </location>
</feature>
<protein>
    <recommendedName>
        <fullName evidence="4">Helix-turn-helix domain-containing protein</fullName>
    </recommendedName>
</protein>
<dbReference type="Proteomes" id="UP000037326">
    <property type="component" value="Unassembled WGS sequence"/>
</dbReference>
<dbReference type="PATRIC" id="fig|582475.4.peg.183"/>
<gene>
    <name evidence="2" type="ORF">ACZ11_03890</name>
</gene>
<evidence type="ECO:0000313" key="3">
    <source>
        <dbReference type="Proteomes" id="UP000037326"/>
    </source>
</evidence>
<evidence type="ECO:0008006" key="4">
    <source>
        <dbReference type="Google" id="ProtNLM"/>
    </source>
</evidence>
<evidence type="ECO:0000313" key="2">
    <source>
        <dbReference type="EMBL" id="KMY31406.1"/>
    </source>
</evidence>
<evidence type="ECO:0000256" key="1">
    <source>
        <dbReference type="SAM" id="SignalP"/>
    </source>
</evidence>
<feature type="chain" id="PRO_5030009977" description="Helix-turn-helix domain-containing protein" evidence="1">
    <location>
        <begin position="27"/>
        <end position="136"/>
    </location>
</feature>
<dbReference type="RefSeq" id="WP_049663963.1">
    <property type="nucleotide sequence ID" value="NZ_LFXJ01000005.1"/>
</dbReference>
<dbReference type="GeneID" id="96597457"/>
<reference evidence="3" key="1">
    <citation type="submission" date="2015-07" db="EMBL/GenBank/DDBJ databases">
        <authorList>
            <consortium name="Consortium for Microbial Forensics and Genomics (microFORGE)"/>
            <person name="Knight B.M."/>
            <person name="Roberts D.P."/>
            <person name="Lin D."/>
            <person name="Hari K."/>
            <person name="Fletcher J."/>
            <person name="Melcher U."/>
            <person name="Blagden T."/>
            <person name="Winegar R.A."/>
        </authorList>
    </citation>
    <scope>NUCLEOTIDE SEQUENCE [LARGE SCALE GENOMIC DNA]</scope>
    <source>
        <strain evidence="3">DSM 23493</strain>
    </source>
</reference>
<name>A0A0K9FBA9_9BACI</name>
<dbReference type="AlphaFoldDB" id="A0A0K9FBA9"/>
<sequence>MKLLIKTVLSLFLISICSNPPQIAQAKDSHLDEIATSEGEVVYQFQYKYDEIYKLLGLTAKEYDVYWKKGLSIAEMAEKQGIGREKLYEYFVTFHYNEMEKWKSKGILVGHLYFTQVYTLKEEIDDFIDRNPVYKK</sequence>
<dbReference type="EMBL" id="LFXJ01000005">
    <property type="protein sequence ID" value="KMY31406.1"/>
    <property type="molecule type" value="Genomic_DNA"/>
</dbReference>
<organism evidence="2 3">
    <name type="scientific">Lysinibacillus xylanilyticus</name>
    <dbReference type="NCBI Taxonomy" id="582475"/>
    <lineage>
        <taxon>Bacteria</taxon>
        <taxon>Bacillati</taxon>
        <taxon>Bacillota</taxon>
        <taxon>Bacilli</taxon>
        <taxon>Bacillales</taxon>
        <taxon>Bacillaceae</taxon>
        <taxon>Lysinibacillus</taxon>
    </lineage>
</organism>